<accession>A0ABT6RJF6</accession>
<dbReference type="InterPro" id="IPR020449">
    <property type="entry name" value="Tscrpt_reg_AraC-type_HTH"/>
</dbReference>
<organism evidence="5 6">
    <name type="scientific">Pinibacter soli</name>
    <dbReference type="NCBI Taxonomy" id="3044211"/>
    <lineage>
        <taxon>Bacteria</taxon>
        <taxon>Pseudomonadati</taxon>
        <taxon>Bacteroidota</taxon>
        <taxon>Chitinophagia</taxon>
        <taxon>Chitinophagales</taxon>
        <taxon>Chitinophagaceae</taxon>
        <taxon>Pinibacter</taxon>
    </lineage>
</organism>
<dbReference type="RefSeq" id="WP_282336852.1">
    <property type="nucleotide sequence ID" value="NZ_JASBRG010000008.1"/>
</dbReference>
<reference evidence="5 6" key="1">
    <citation type="submission" date="2023-05" db="EMBL/GenBank/DDBJ databases">
        <title>Genome sequence of Pinibacter sp. MAH-24.</title>
        <authorList>
            <person name="Huq M.A."/>
        </authorList>
    </citation>
    <scope>NUCLEOTIDE SEQUENCE [LARGE SCALE GENOMIC DNA]</scope>
    <source>
        <strain evidence="5 6">MAH-24</strain>
    </source>
</reference>
<dbReference type="EMBL" id="JASBRG010000008">
    <property type="protein sequence ID" value="MDI3322707.1"/>
    <property type="molecule type" value="Genomic_DNA"/>
</dbReference>
<evidence type="ECO:0000259" key="4">
    <source>
        <dbReference type="PROSITE" id="PS01124"/>
    </source>
</evidence>
<proteinExistence type="predicted"/>
<sequence length="354" mass="39952">MKLEFSRESVTKQWQIKTMPEPGEKFLGDVKFSGEKVVFPESIATGFSSHHKLDDDIELSTCNLIFKTDASLERKATEETEFYTMHINCSPTQLSHFCEGRQSKIGGDLSLGVFWSASDIQSFIKVGAGESFSGIVIHMSKQFLQNALGYSALPALNTNQIIETAKHHLHNEPGNKAISTTAYQKNIVSGSIYSTICEKKYELVREILSFDLNHSPHERLLIKANILKILALFIKRISSKNERNEKYAHFSDATKIFEIKKLIDDHAASEDFSLTYLARAAAISKTKLKTKFKEIIGKTVYQYYLNAKMEKAKFILEDSPIPISDLAYELGFKSISHFSQAFKKHYGVSPSQLV</sequence>
<dbReference type="SMART" id="SM00342">
    <property type="entry name" value="HTH_ARAC"/>
    <property type="match status" value="1"/>
</dbReference>
<dbReference type="SUPFAM" id="SSF46689">
    <property type="entry name" value="Homeodomain-like"/>
    <property type="match status" value="1"/>
</dbReference>
<name>A0ABT6RJF6_9BACT</name>
<gene>
    <name evidence="5" type="ORF">QJ048_23150</name>
</gene>
<comment type="caution">
    <text evidence="5">The sequence shown here is derived from an EMBL/GenBank/DDBJ whole genome shotgun (WGS) entry which is preliminary data.</text>
</comment>
<evidence type="ECO:0000256" key="3">
    <source>
        <dbReference type="ARBA" id="ARBA00023163"/>
    </source>
</evidence>
<dbReference type="PANTHER" id="PTHR47893">
    <property type="entry name" value="REGULATORY PROTEIN PCHR"/>
    <property type="match status" value="1"/>
</dbReference>
<evidence type="ECO:0000313" key="5">
    <source>
        <dbReference type="EMBL" id="MDI3322707.1"/>
    </source>
</evidence>
<keyword evidence="3" id="KW-0804">Transcription</keyword>
<dbReference type="PRINTS" id="PR00032">
    <property type="entry name" value="HTHARAC"/>
</dbReference>
<dbReference type="InterPro" id="IPR009057">
    <property type="entry name" value="Homeodomain-like_sf"/>
</dbReference>
<dbReference type="InterPro" id="IPR018062">
    <property type="entry name" value="HTH_AraC-typ_CS"/>
</dbReference>
<evidence type="ECO:0000256" key="1">
    <source>
        <dbReference type="ARBA" id="ARBA00023015"/>
    </source>
</evidence>
<dbReference type="PROSITE" id="PS00041">
    <property type="entry name" value="HTH_ARAC_FAMILY_1"/>
    <property type="match status" value="1"/>
</dbReference>
<feature type="domain" description="HTH araC/xylS-type" evidence="4">
    <location>
        <begin position="257"/>
        <end position="354"/>
    </location>
</feature>
<dbReference type="Proteomes" id="UP001226434">
    <property type="component" value="Unassembled WGS sequence"/>
</dbReference>
<dbReference type="PROSITE" id="PS01124">
    <property type="entry name" value="HTH_ARAC_FAMILY_2"/>
    <property type="match status" value="1"/>
</dbReference>
<dbReference type="InterPro" id="IPR018060">
    <property type="entry name" value="HTH_AraC"/>
</dbReference>
<dbReference type="Gene3D" id="1.10.10.60">
    <property type="entry name" value="Homeodomain-like"/>
    <property type="match status" value="2"/>
</dbReference>
<keyword evidence="1" id="KW-0805">Transcription regulation</keyword>
<dbReference type="Pfam" id="PF12833">
    <property type="entry name" value="HTH_18"/>
    <property type="match status" value="1"/>
</dbReference>
<dbReference type="InterPro" id="IPR053142">
    <property type="entry name" value="PchR_regulatory_protein"/>
</dbReference>
<evidence type="ECO:0000256" key="2">
    <source>
        <dbReference type="ARBA" id="ARBA00023125"/>
    </source>
</evidence>
<evidence type="ECO:0000313" key="6">
    <source>
        <dbReference type="Proteomes" id="UP001226434"/>
    </source>
</evidence>
<protein>
    <submittedName>
        <fullName evidence="5">Helix-turn-helix transcriptional regulator</fullName>
    </submittedName>
</protein>
<dbReference type="PANTHER" id="PTHR47893:SF1">
    <property type="entry name" value="REGULATORY PROTEIN PCHR"/>
    <property type="match status" value="1"/>
</dbReference>
<keyword evidence="6" id="KW-1185">Reference proteome</keyword>
<keyword evidence="2" id="KW-0238">DNA-binding</keyword>